<dbReference type="Gene3D" id="3.40.50.1000">
    <property type="entry name" value="HAD superfamily/HAD-like"/>
    <property type="match status" value="1"/>
</dbReference>
<feature type="compositionally biased region" description="Polar residues" evidence="3">
    <location>
        <begin position="1045"/>
        <end position="1056"/>
    </location>
</feature>
<feature type="domain" description="LNS2/PITP" evidence="4">
    <location>
        <begin position="1195"/>
        <end position="1352"/>
    </location>
</feature>
<feature type="compositionally biased region" description="Polar residues" evidence="3">
    <location>
        <begin position="1023"/>
        <end position="1033"/>
    </location>
</feature>
<feature type="region of interest" description="Disordered" evidence="3">
    <location>
        <begin position="579"/>
        <end position="683"/>
    </location>
</feature>
<name>A0A284R134_ARMOS</name>
<dbReference type="GO" id="GO:0005634">
    <property type="term" value="C:nucleus"/>
    <property type="evidence" value="ECO:0007669"/>
    <property type="project" value="TreeGrafter"/>
</dbReference>
<dbReference type="Gene3D" id="3.40.50.1820">
    <property type="entry name" value="alpha/beta hydrolase"/>
    <property type="match status" value="2"/>
</dbReference>
<dbReference type="EMBL" id="FUEG01000003">
    <property type="protein sequence ID" value="SJL02416.1"/>
    <property type="molecule type" value="Genomic_DNA"/>
</dbReference>
<evidence type="ECO:0000256" key="2">
    <source>
        <dbReference type="ARBA" id="ARBA00022553"/>
    </source>
</evidence>
<feature type="compositionally biased region" description="Basic residues" evidence="3">
    <location>
        <begin position="1514"/>
        <end position="1523"/>
    </location>
</feature>
<feature type="compositionally biased region" description="Low complexity" evidence="3">
    <location>
        <begin position="744"/>
        <end position="757"/>
    </location>
</feature>
<feature type="compositionally biased region" description="Acidic residues" evidence="3">
    <location>
        <begin position="1539"/>
        <end position="1569"/>
    </location>
</feature>
<dbReference type="PANTHER" id="PTHR12181">
    <property type="entry name" value="LIPIN"/>
    <property type="match status" value="1"/>
</dbReference>
<dbReference type="Proteomes" id="UP000219338">
    <property type="component" value="Unassembled WGS sequence"/>
</dbReference>
<feature type="compositionally biased region" description="Low complexity" evidence="3">
    <location>
        <begin position="834"/>
        <end position="851"/>
    </location>
</feature>
<dbReference type="GO" id="GO:0070008">
    <property type="term" value="F:serine-type exopeptidase activity"/>
    <property type="evidence" value="ECO:0007669"/>
    <property type="project" value="InterPro"/>
</dbReference>
<feature type="compositionally biased region" description="Acidic residues" evidence="3">
    <location>
        <begin position="1499"/>
        <end position="1510"/>
    </location>
</feature>
<dbReference type="InterPro" id="IPR031315">
    <property type="entry name" value="LNS2/PITP"/>
</dbReference>
<feature type="compositionally biased region" description="Basic and acidic residues" evidence="3">
    <location>
        <begin position="722"/>
        <end position="734"/>
    </location>
</feature>
<keyword evidence="2" id="KW-0597">Phosphoprotein</keyword>
<dbReference type="InterPro" id="IPR026058">
    <property type="entry name" value="LIPIN"/>
</dbReference>
<dbReference type="PANTHER" id="PTHR12181:SF12">
    <property type="entry name" value="PHOSPHATIDATE PHOSPHATASE"/>
    <property type="match status" value="1"/>
</dbReference>
<protein>
    <recommendedName>
        <fullName evidence="4">LNS2/PITP domain-containing protein</fullName>
    </recommendedName>
</protein>
<dbReference type="Pfam" id="PF08235">
    <property type="entry name" value="LNS2"/>
    <property type="match status" value="1"/>
</dbReference>
<dbReference type="Pfam" id="PF05577">
    <property type="entry name" value="Peptidase_S28"/>
    <property type="match status" value="2"/>
</dbReference>
<dbReference type="Pfam" id="PF04571">
    <property type="entry name" value="Lipin_N"/>
    <property type="match status" value="1"/>
</dbReference>
<dbReference type="OMA" id="HESRHED"/>
<organism evidence="5 6">
    <name type="scientific">Armillaria ostoyae</name>
    <name type="common">Armillaria root rot fungus</name>
    <dbReference type="NCBI Taxonomy" id="47428"/>
    <lineage>
        <taxon>Eukaryota</taxon>
        <taxon>Fungi</taxon>
        <taxon>Dikarya</taxon>
        <taxon>Basidiomycota</taxon>
        <taxon>Agaricomycotina</taxon>
        <taxon>Agaricomycetes</taxon>
        <taxon>Agaricomycetidae</taxon>
        <taxon>Agaricales</taxon>
        <taxon>Marasmiineae</taxon>
        <taxon>Physalacriaceae</taxon>
        <taxon>Armillaria</taxon>
    </lineage>
</organism>
<dbReference type="FunFam" id="3.40.50.1000:FF:000063">
    <property type="entry name" value="Nuclear elongation and deformation protein"/>
    <property type="match status" value="1"/>
</dbReference>
<dbReference type="GO" id="GO:0006508">
    <property type="term" value="P:proteolysis"/>
    <property type="evidence" value="ECO:0007669"/>
    <property type="project" value="InterPro"/>
</dbReference>
<keyword evidence="6" id="KW-1185">Reference proteome</keyword>
<proteinExistence type="inferred from homology"/>
<accession>A0A284R134</accession>
<dbReference type="InterPro" id="IPR029058">
    <property type="entry name" value="AB_hydrolase_fold"/>
</dbReference>
<feature type="compositionally biased region" description="Basic and acidic residues" evidence="3">
    <location>
        <begin position="871"/>
        <end position="882"/>
    </location>
</feature>
<evidence type="ECO:0000313" key="5">
    <source>
        <dbReference type="EMBL" id="SJL02416.1"/>
    </source>
</evidence>
<evidence type="ECO:0000313" key="6">
    <source>
        <dbReference type="Proteomes" id="UP000219338"/>
    </source>
</evidence>
<dbReference type="InterPro" id="IPR023214">
    <property type="entry name" value="HAD_sf"/>
</dbReference>
<feature type="compositionally biased region" description="Basic and acidic residues" evidence="3">
    <location>
        <begin position="1450"/>
        <end position="1462"/>
    </location>
</feature>
<dbReference type="SUPFAM" id="SSF56784">
    <property type="entry name" value="HAD-like"/>
    <property type="match status" value="1"/>
</dbReference>
<feature type="region of interest" description="Disordered" evidence="3">
    <location>
        <begin position="1441"/>
        <end position="1462"/>
    </location>
</feature>
<evidence type="ECO:0000259" key="4">
    <source>
        <dbReference type="SMART" id="SM00775"/>
    </source>
</evidence>
<dbReference type="OrthoDB" id="4567at2759"/>
<feature type="region of interest" description="Disordered" evidence="3">
    <location>
        <begin position="1476"/>
        <end position="1569"/>
    </location>
</feature>
<feature type="compositionally biased region" description="Acidic residues" evidence="3">
    <location>
        <begin position="611"/>
        <end position="631"/>
    </location>
</feature>
<feature type="compositionally biased region" description="Basic and acidic residues" evidence="3">
    <location>
        <begin position="669"/>
        <end position="683"/>
    </location>
</feature>
<dbReference type="STRING" id="47428.A0A284R134"/>
<feature type="region of interest" description="Disordered" evidence="3">
    <location>
        <begin position="1023"/>
        <end position="1133"/>
    </location>
</feature>
<evidence type="ECO:0000256" key="1">
    <source>
        <dbReference type="ARBA" id="ARBA00005476"/>
    </source>
</evidence>
<comment type="similarity">
    <text evidence="1">Belongs to the lipin family.</text>
</comment>
<gene>
    <name evidence="5" type="ORF">ARMOST_05743</name>
</gene>
<dbReference type="InterPro" id="IPR007651">
    <property type="entry name" value="Lipin_N"/>
</dbReference>
<dbReference type="GO" id="GO:0019432">
    <property type="term" value="P:triglyceride biosynthetic process"/>
    <property type="evidence" value="ECO:0007669"/>
    <property type="project" value="TreeGrafter"/>
</dbReference>
<dbReference type="SMART" id="SM00775">
    <property type="entry name" value="LNS2"/>
    <property type="match status" value="1"/>
</dbReference>
<dbReference type="InterPro" id="IPR036412">
    <property type="entry name" value="HAD-like_sf"/>
</dbReference>
<dbReference type="GO" id="GO:0008195">
    <property type="term" value="F:phosphatidate phosphatase activity"/>
    <property type="evidence" value="ECO:0007669"/>
    <property type="project" value="TreeGrafter"/>
</dbReference>
<feature type="region of interest" description="Disordered" evidence="3">
    <location>
        <begin position="713"/>
        <end position="902"/>
    </location>
</feature>
<dbReference type="InterPro" id="IPR013209">
    <property type="entry name" value="LNS2"/>
</dbReference>
<sequence>MPMPVMPVIGVENTTSYAVTSLADELLPYDTVYYFDQLIDHNDPSLGTFQQSNVMYEGGPIILMTPGEANAAPYTGYLTNRTINGLIAQQEHGSVIIIEHRFYGLSNPYPDLTVASLKYHTIQQAIDDLEYFAKNVVLPMPNGDQVGPDKAPWILTGGSYSGTSIDFLKPNTFWAGYASSAVVEAIFDFWRYFEPIRQNMPQNCSADVAAVIAYVDDVFSGDNTTAINATKDIFGLSEMSHLDDVAGSLRINLWDWQSLQPTSGPGAQFFEFCDALEVKNGENAPQAGWGLDHALSAWGSYFKDVYYPLICGDDGAEDCLGTYNASQDFWTNTDIDNDNRSWMWIVCNEVGFYQDGPPLNATVTPIVTRLVNVETFYDQRQCQMYFPEAFPDPPFPDTSNINTLYEGWDVSLDRIFFATGIRDPWREATLSAQGLNVQSTDEMPIGLSDGFHCSDLSTTTGAVDATATPSLPHTMNYIRGAVNAISAPYQYYKELPPINPSTLTGAIDVIVIQRPADNGGTELACSPFHVRFGKWQVLRPGEKKVNVMVNGHSIPFSMKIGDAGEAFFVFETDDDVPDDLITSPILQPTRPDGESTPEAPGMGLFGAKAESDDDELPKEEPDYLDLDAQPDSDEKQHKKTQSLTSSGSVTKKRPSRLSLSQEHAPPGIDAKDMTQKEQDERADEVLKKKLRKGTDHTPEVAFSNGIAYDMEGYHSSSRRHSTSHDRERSDRTIRSSDANGIKFPTSSRSSTPSPSRSGTLDDEPSSYAFLSMRATSEPPDFPEPPPDMTKSSSLPLNLPSPSPQEYSWEWGAFPQPSPLKTTFGKSGRIDSGDKSTWGKSMGKSKSKSISGLEAVEEGEVRSRSVPPFYEGKGKEKEQRVYEDYDGEEVTEEKYGDGGRLTVSPSDPTKFRVAIEGRRVPFELSLVRDEADEMRGRRNRDGAVPAIPDNTSNAFGMDEVEIDRLFEKGKIDLNTFLIDESIIDDPALVINWNEGQYIKQGDGSPLVQALRLWRNAYLLQRDTGITPTRPSSPLSDDDEAVKPGVNGSSSLSETTPAGNRKPPTSSSWVQWWSRSRRGTPSNTPSNGKPGRPELRESFSVPLESTPPPHLKDIPPAESAPALPSTPLQKPVQDAPAPVPVIEKPDHKFAKTLRLTSDQLKSLNLKLGPNTITFSLSVTGAIACTARIFLWESTDLVLVSDIDGTITKSDGLGHVFAMIGRDWTHLGVAKLYTDICRNGYKIMYLTSRAIGQADSTRDYLKGIKQNDYQLPEGPVIMSPDRLMASLHREVIMRKPEMFKMACLRDIQRLFGEASRNPFYAGFGNRITDAMSYRSVNVPSSRIFTIDSTGEVKLELLELAGYKSSYIHMTDLVDQMFPPIHRKWAPEFTDFNYWKAPVQDYPLPDLSPPSPALSARSDTSNQSALARLRNFSLVGSRQVNVYRSATSVSSSPTRRESSPEGELEHRLRQMSSFERLSSTLGFSGSSRRSPSLDSMSSVTYAESEDESDADCDDGTGKRKRRVRRRSMSSIPGALDDMHFELDDQEEDGAEDEQNEEFDEEGGMIADEEAEEDAFDEDLLAAGEMKNVPFL</sequence>
<evidence type="ECO:0000256" key="3">
    <source>
        <dbReference type="SAM" id="MobiDB-lite"/>
    </source>
</evidence>
<reference evidence="6" key="1">
    <citation type="journal article" date="2017" name="Nat. Ecol. Evol.">
        <title>Genome expansion and lineage-specific genetic innovations in the forest pathogenic fungi Armillaria.</title>
        <authorList>
            <person name="Sipos G."/>
            <person name="Prasanna A.N."/>
            <person name="Walter M.C."/>
            <person name="O'Connor E."/>
            <person name="Balint B."/>
            <person name="Krizsan K."/>
            <person name="Kiss B."/>
            <person name="Hess J."/>
            <person name="Varga T."/>
            <person name="Slot J."/>
            <person name="Riley R."/>
            <person name="Boka B."/>
            <person name="Rigling D."/>
            <person name="Barry K."/>
            <person name="Lee J."/>
            <person name="Mihaltcheva S."/>
            <person name="LaButti K."/>
            <person name="Lipzen A."/>
            <person name="Waldron R."/>
            <person name="Moloney N.M."/>
            <person name="Sperisen C."/>
            <person name="Kredics L."/>
            <person name="Vagvoelgyi C."/>
            <person name="Patrignani A."/>
            <person name="Fitzpatrick D."/>
            <person name="Nagy I."/>
            <person name="Doyle S."/>
            <person name="Anderson J.B."/>
            <person name="Grigoriev I.V."/>
            <person name="Gueldener U."/>
            <person name="Muensterkoetter M."/>
            <person name="Nagy L.G."/>
        </authorList>
    </citation>
    <scope>NUCLEOTIDE SEQUENCE [LARGE SCALE GENOMIC DNA]</scope>
    <source>
        <strain evidence="6">C18/9</strain>
    </source>
</reference>
<feature type="compositionally biased region" description="Low complexity" evidence="3">
    <location>
        <begin position="1480"/>
        <end position="1494"/>
    </location>
</feature>
<dbReference type="GO" id="GO:0009062">
    <property type="term" value="P:fatty acid catabolic process"/>
    <property type="evidence" value="ECO:0007669"/>
    <property type="project" value="TreeGrafter"/>
</dbReference>
<dbReference type="InterPro" id="IPR008758">
    <property type="entry name" value="Peptidase_S28"/>
</dbReference>